<sequence length="69" mass="7742">MSSGRFSHLLRGVWMLWLWQEQQNSSVLAIRARYGDERPGGDIYPVITPSSLPLIPPPRPSRAPSVVDV</sequence>
<keyword evidence="2" id="KW-1185">Reference proteome</keyword>
<dbReference type="Proteomes" id="UP000314294">
    <property type="component" value="Unassembled WGS sequence"/>
</dbReference>
<evidence type="ECO:0000313" key="2">
    <source>
        <dbReference type="Proteomes" id="UP000314294"/>
    </source>
</evidence>
<comment type="caution">
    <text evidence="1">The sequence shown here is derived from an EMBL/GenBank/DDBJ whole genome shotgun (WGS) entry which is preliminary data.</text>
</comment>
<reference evidence="1 2" key="1">
    <citation type="submission" date="2019-03" db="EMBL/GenBank/DDBJ databases">
        <title>First draft genome of Liparis tanakae, snailfish: a comprehensive survey of snailfish specific genes.</title>
        <authorList>
            <person name="Kim W."/>
            <person name="Song I."/>
            <person name="Jeong J.-H."/>
            <person name="Kim D."/>
            <person name="Kim S."/>
            <person name="Ryu S."/>
            <person name="Song J.Y."/>
            <person name="Lee S.K."/>
        </authorList>
    </citation>
    <scope>NUCLEOTIDE SEQUENCE [LARGE SCALE GENOMIC DNA]</scope>
    <source>
        <tissue evidence="1">Muscle</tissue>
    </source>
</reference>
<dbReference type="AlphaFoldDB" id="A0A4Z2F742"/>
<gene>
    <name evidence="1" type="ORF">EYF80_053123</name>
</gene>
<dbReference type="EMBL" id="SRLO01001582">
    <property type="protein sequence ID" value="TNN36710.1"/>
    <property type="molecule type" value="Genomic_DNA"/>
</dbReference>
<accession>A0A4Z2F742</accession>
<proteinExistence type="predicted"/>
<protein>
    <submittedName>
        <fullName evidence="1">Uncharacterized protein</fullName>
    </submittedName>
</protein>
<name>A0A4Z2F742_9TELE</name>
<evidence type="ECO:0000313" key="1">
    <source>
        <dbReference type="EMBL" id="TNN36710.1"/>
    </source>
</evidence>
<organism evidence="1 2">
    <name type="scientific">Liparis tanakae</name>
    <name type="common">Tanaka's snailfish</name>
    <dbReference type="NCBI Taxonomy" id="230148"/>
    <lineage>
        <taxon>Eukaryota</taxon>
        <taxon>Metazoa</taxon>
        <taxon>Chordata</taxon>
        <taxon>Craniata</taxon>
        <taxon>Vertebrata</taxon>
        <taxon>Euteleostomi</taxon>
        <taxon>Actinopterygii</taxon>
        <taxon>Neopterygii</taxon>
        <taxon>Teleostei</taxon>
        <taxon>Neoteleostei</taxon>
        <taxon>Acanthomorphata</taxon>
        <taxon>Eupercaria</taxon>
        <taxon>Perciformes</taxon>
        <taxon>Cottioidei</taxon>
        <taxon>Cottales</taxon>
        <taxon>Liparidae</taxon>
        <taxon>Liparis</taxon>
    </lineage>
</organism>